<evidence type="ECO:0000256" key="1">
    <source>
        <dbReference type="ARBA" id="ARBA00004498"/>
    </source>
</evidence>
<dbReference type="Pfam" id="PF00110">
    <property type="entry name" value="wnt"/>
    <property type="match status" value="1"/>
</dbReference>
<evidence type="ECO:0000256" key="6">
    <source>
        <dbReference type="ARBA" id="ARBA00022687"/>
    </source>
</evidence>
<evidence type="ECO:0000313" key="12">
    <source>
        <dbReference type="Proteomes" id="UP001529510"/>
    </source>
</evidence>
<feature type="non-terminal residue" evidence="11">
    <location>
        <position position="88"/>
    </location>
</feature>
<keyword evidence="8" id="KW-0325">Glycoprotein</keyword>
<dbReference type="PANTHER" id="PTHR12027">
    <property type="entry name" value="WNT RELATED"/>
    <property type="match status" value="1"/>
</dbReference>
<dbReference type="Proteomes" id="UP001529510">
    <property type="component" value="Unassembled WGS sequence"/>
</dbReference>
<feature type="non-terminal residue" evidence="11">
    <location>
        <position position="1"/>
    </location>
</feature>
<dbReference type="PRINTS" id="PR01349">
    <property type="entry name" value="WNTPROTEIN"/>
</dbReference>
<dbReference type="InterPro" id="IPR018161">
    <property type="entry name" value="Wnt_CS"/>
</dbReference>
<name>A0ABD0QJG8_CIRMR</name>
<dbReference type="PANTHER" id="PTHR12027:SF93">
    <property type="entry name" value="PROTEIN WNT-2B"/>
    <property type="match status" value="1"/>
</dbReference>
<keyword evidence="4" id="KW-0964">Secreted</keyword>
<reference evidence="11 12" key="1">
    <citation type="submission" date="2024-05" db="EMBL/GenBank/DDBJ databases">
        <title>Genome sequencing and assembly of Indian major carp, Cirrhinus mrigala (Hamilton, 1822).</title>
        <authorList>
            <person name="Mohindra V."/>
            <person name="Chowdhury L.M."/>
            <person name="Lal K."/>
            <person name="Jena J.K."/>
        </authorList>
    </citation>
    <scope>NUCLEOTIDE SEQUENCE [LARGE SCALE GENOMIC DNA]</scope>
    <source>
        <strain evidence="11">CM1030</strain>
        <tissue evidence="11">Blood</tissue>
    </source>
</reference>
<keyword evidence="3 10" id="KW-0217">Developmental protein</keyword>
<dbReference type="PROSITE" id="PS00246">
    <property type="entry name" value="WNT1"/>
    <property type="match status" value="1"/>
</dbReference>
<evidence type="ECO:0000256" key="7">
    <source>
        <dbReference type="ARBA" id="ARBA00023157"/>
    </source>
</evidence>
<proteinExistence type="inferred from homology"/>
<dbReference type="GO" id="GO:0016055">
    <property type="term" value="P:Wnt signaling pathway"/>
    <property type="evidence" value="ECO:0007669"/>
    <property type="project" value="UniProtKB-KW"/>
</dbReference>
<keyword evidence="5" id="KW-0272">Extracellular matrix</keyword>
<accession>A0ABD0QJG8</accession>
<evidence type="ECO:0000256" key="8">
    <source>
        <dbReference type="ARBA" id="ARBA00023180"/>
    </source>
</evidence>
<evidence type="ECO:0000256" key="9">
    <source>
        <dbReference type="ARBA" id="ARBA00023288"/>
    </source>
</evidence>
<evidence type="ECO:0000256" key="3">
    <source>
        <dbReference type="ARBA" id="ARBA00022473"/>
    </source>
</evidence>
<dbReference type="AlphaFoldDB" id="A0ABD0QJG8"/>
<keyword evidence="7" id="KW-1015">Disulfide bond</keyword>
<dbReference type="InterPro" id="IPR005817">
    <property type="entry name" value="Wnt"/>
</dbReference>
<evidence type="ECO:0000256" key="4">
    <source>
        <dbReference type="ARBA" id="ARBA00022525"/>
    </source>
</evidence>
<keyword evidence="6 10" id="KW-0879">Wnt signaling pathway</keyword>
<comment type="similarity">
    <text evidence="2 10">Belongs to the Wnt family.</text>
</comment>
<comment type="function">
    <text evidence="10">Ligand for members of the frizzled family of seven transmembrane receptors.</text>
</comment>
<evidence type="ECO:0000256" key="10">
    <source>
        <dbReference type="RuleBase" id="RU003500"/>
    </source>
</evidence>
<evidence type="ECO:0000313" key="11">
    <source>
        <dbReference type="EMBL" id="KAL0185838.1"/>
    </source>
</evidence>
<keyword evidence="12" id="KW-1185">Reference proteome</keyword>
<dbReference type="EMBL" id="JAMKFB020000008">
    <property type="protein sequence ID" value="KAL0185838.1"/>
    <property type="molecule type" value="Genomic_DNA"/>
</dbReference>
<protein>
    <recommendedName>
        <fullName evidence="10">Protein Wnt</fullName>
    </recommendedName>
</protein>
<gene>
    <name evidence="11" type="ORF">M9458_017508</name>
</gene>
<keyword evidence="9" id="KW-0449">Lipoprotein</keyword>
<evidence type="ECO:0000256" key="5">
    <source>
        <dbReference type="ARBA" id="ARBA00022530"/>
    </source>
</evidence>
<comment type="subcellular location">
    <subcellularLocation>
        <location evidence="1 10">Secreted</location>
        <location evidence="1 10">Extracellular space</location>
        <location evidence="1 10">Extracellular matrix</location>
    </subcellularLocation>
</comment>
<dbReference type="SMART" id="SM00097">
    <property type="entry name" value="WNT1"/>
    <property type="match status" value="1"/>
</dbReference>
<comment type="caution">
    <text evidence="11">The sequence shown here is derived from an EMBL/GenBank/DDBJ whole genome shotgun (WGS) entry which is preliminary data.</text>
</comment>
<sequence length="88" mass="9991">AVKRFMKLECKCHGVSGSCTLRTCWLAMSDFRKTGDYLRKKYNGAIEVTMNQDGTGFTVANKDFRKATKNDLVYFENSPDYCVMDKAA</sequence>
<organism evidence="11 12">
    <name type="scientific">Cirrhinus mrigala</name>
    <name type="common">Mrigala</name>
    <dbReference type="NCBI Taxonomy" id="683832"/>
    <lineage>
        <taxon>Eukaryota</taxon>
        <taxon>Metazoa</taxon>
        <taxon>Chordata</taxon>
        <taxon>Craniata</taxon>
        <taxon>Vertebrata</taxon>
        <taxon>Euteleostomi</taxon>
        <taxon>Actinopterygii</taxon>
        <taxon>Neopterygii</taxon>
        <taxon>Teleostei</taxon>
        <taxon>Ostariophysi</taxon>
        <taxon>Cypriniformes</taxon>
        <taxon>Cyprinidae</taxon>
        <taxon>Labeoninae</taxon>
        <taxon>Labeonini</taxon>
        <taxon>Cirrhinus</taxon>
    </lineage>
</organism>
<evidence type="ECO:0000256" key="2">
    <source>
        <dbReference type="ARBA" id="ARBA00005683"/>
    </source>
</evidence>